<dbReference type="RefSeq" id="WP_313933468.1">
    <property type="nucleotide sequence ID" value="NZ_JANFPJ010000058.1"/>
</dbReference>
<feature type="non-terminal residue" evidence="1">
    <location>
        <position position="1"/>
    </location>
</feature>
<gene>
    <name evidence="1" type="ORF">NOG12_12820</name>
</gene>
<name>A0ABU3L014_9GAMM</name>
<evidence type="ECO:0000313" key="2">
    <source>
        <dbReference type="Proteomes" id="UP001305027"/>
    </source>
</evidence>
<reference evidence="1 2" key="1">
    <citation type="submission" date="2022-07" db="EMBL/GenBank/DDBJ databases">
        <title>Pseudidiomarina sp. nov, a marine bacterium isolated from Pacific Ocean.</title>
        <authorList>
            <person name="Wang Y."/>
        </authorList>
    </citation>
    <scope>NUCLEOTIDE SEQUENCE [LARGE SCALE GENOMIC DNA]</scope>
    <source>
        <strain evidence="1 2">GXY010</strain>
    </source>
</reference>
<sequence length="64" mass="7296">AEQINLSSPTSWWHWTKRRSLLVTPDHFYREGLPGLLVVLLILNHRCQPAIGKPPNRVNGMSGH</sequence>
<protein>
    <submittedName>
        <fullName evidence="1">Uncharacterized protein</fullName>
    </submittedName>
</protein>
<evidence type="ECO:0000313" key="1">
    <source>
        <dbReference type="EMBL" id="MDT7526954.1"/>
    </source>
</evidence>
<accession>A0ABU3L014</accession>
<dbReference type="EMBL" id="JANFPJ010000058">
    <property type="protein sequence ID" value="MDT7526954.1"/>
    <property type="molecule type" value="Genomic_DNA"/>
</dbReference>
<organism evidence="1 2">
    <name type="scientific">Pseudidiomarina fusca</name>
    <dbReference type="NCBI Taxonomy" id="2965078"/>
    <lineage>
        <taxon>Bacteria</taxon>
        <taxon>Pseudomonadati</taxon>
        <taxon>Pseudomonadota</taxon>
        <taxon>Gammaproteobacteria</taxon>
        <taxon>Alteromonadales</taxon>
        <taxon>Idiomarinaceae</taxon>
        <taxon>Pseudidiomarina</taxon>
    </lineage>
</organism>
<comment type="caution">
    <text evidence="1">The sequence shown here is derived from an EMBL/GenBank/DDBJ whole genome shotgun (WGS) entry which is preliminary data.</text>
</comment>
<dbReference type="Proteomes" id="UP001305027">
    <property type="component" value="Unassembled WGS sequence"/>
</dbReference>
<keyword evidence="2" id="KW-1185">Reference proteome</keyword>
<proteinExistence type="predicted"/>